<protein>
    <recommendedName>
        <fullName evidence="2">histidine kinase</fullName>
        <ecNumber evidence="2">2.7.13.3</ecNumber>
    </recommendedName>
</protein>
<dbReference type="SMART" id="SM00091">
    <property type="entry name" value="PAS"/>
    <property type="match status" value="1"/>
</dbReference>
<evidence type="ECO:0000256" key="4">
    <source>
        <dbReference type="ARBA" id="ARBA00022679"/>
    </source>
</evidence>
<dbReference type="SMART" id="SM00387">
    <property type="entry name" value="HATPase_c"/>
    <property type="match status" value="1"/>
</dbReference>
<evidence type="ECO:0000256" key="8">
    <source>
        <dbReference type="ARBA" id="ARBA00023012"/>
    </source>
</evidence>
<evidence type="ECO:0000313" key="10">
    <source>
        <dbReference type="Proteomes" id="UP000502179"/>
    </source>
</evidence>
<keyword evidence="8" id="KW-0902">Two-component regulatory system</keyword>
<dbReference type="Proteomes" id="UP000502179">
    <property type="component" value="Chromosome"/>
</dbReference>
<evidence type="ECO:0000313" key="9">
    <source>
        <dbReference type="EMBL" id="QIJ72133.1"/>
    </source>
</evidence>
<sequence length="477" mass="52807">MQILVALKDYAHSLKLASSLVDSGLEAAAVNDLEAMFDGLREWPLVFIAGEEFAGLTAGEIVRMLALTEAEPLSVLIDIPPEKMAPLLLAGADLCLPPGINLDSLSEIIKRFALQEATRREADSLKERISRIEEELAFVLENIEEAVLRVKEGVIRYANPYAAQLFGIPSETLKGKKITDLSPDDIGSLVRLAGAGANTQDLIRFLGRGGQVFHGHVLIKTIAPGEALLVIRDVSQLPDLRLRNERLEILTALINLVDGLAHNLRNPLMVIGGFSRRLIQKIRRDDPLWPYFETICREVERIEDFLKESARSVSLLRGEDIRFREVDLAALIKRGVEQIHKVSLDGEFQLELLMPQDDLKTYGEEGLLERLFWRIIENAVEAMPNGGKIRIKVQHDRGFTCILIMDSGPGLPSGEEGRVFEPFYTTKPASLGLGLTEAFFITTIHRGIIDICQGELPGACIKICLPKTQGPPIHLAP</sequence>
<proteinExistence type="predicted"/>
<reference evidence="9 10" key="1">
    <citation type="submission" date="2020-02" db="EMBL/GenBank/DDBJ databases">
        <title>Genome analysis of Thermosulfuriphilus ammonigenes ST65T, an anaerobic thermophilic chemolithoautotrophic bacterium isolated from a deep-sea hydrothermal vent.</title>
        <authorList>
            <person name="Slobodkina G."/>
            <person name="Allioux M."/>
            <person name="Merkel A."/>
            <person name="Alain K."/>
            <person name="Jebbar M."/>
            <person name="Slobodkin A."/>
        </authorList>
    </citation>
    <scope>NUCLEOTIDE SEQUENCE [LARGE SCALE GENOMIC DNA]</scope>
    <source>
        <strain evidence="9 10">ST65</strain>
    </source>
</reference>
<dbReference type="SUPFAM" id="SSF47384">
    <property type="entry name" value="Homodimeric domain of signal transducing histidine kinase"/>
    <property type="match status" value="1"/>
</dbReference>
<accession>A0A6G7PXJ9</accession>
<dbReference type="Pfam" id="PF13188">
    <property type="entry name" value="PAS_8"/>
    <property type="match status" value="1"/>
</dbReference>
<dbReference type="InterPro" id="IPR036890">
    <property type="entry name" value="HATPase_C_sf"/>
</dbReference>
<keyword evidence="10" id="KW-1185">Reference proteome</keyword>
<evidence type="ECO:0000256" key="2">
    <source>
        <dbReference type="ARBA" id="ARBA00012438"/>
    </source>
</evidence>
<dbReference type="InterPro" id="IPR000014">
    <property type="entry name" value="PAS"/>
</dbReference>
<comment type="catalytic activity">
    <reaction evidence="1">
        <text>ATP + protein L-histidine = ADP + protein N-phospho-L-histidine.</text>
        <dbReference type="EC" id="2.7.13.3"/>
    </reaction>
</comment>
<dbReference type="PROSITE" id="PS50109">
    <property type="entry name" value="HIS_KIN"/>
    <property type="match status" value="1"/>
</dbReference>
<dbReference type="SUPFAM" id="SSF55785">
    <property type="entry name" value="PYP-like sensor domain (PAS domain)"/>
    <property type="match status" value="1"/>
</dbReference>
<dbReference type="InterPro" id="IPR035965">
    <property type="entry name" value="PAS-like_dom_sf"/>
</dbReference>
<dbReference type="EMBL" id="CP048877">
    <property type="protein sequence ID" value="QIJ72133.1"/>
    <property type="molecule type" value="Genomic_DNA"/>
</dbReference>
<dbReference type="CDD" id="cd00082">
    <property type="entry name" value="HisKA"/>
    <property type="match status" value="1"/>
</dbReference>
<dbReference type="PANTHER" id="PTHR43065:SF10">
    <property type="entry name" value="PEROXIDE STRESS-ACTIVATED HISTIDINE KINASE MAK3"/>
    <property type="match status" value="1"/>
</dbReference>
<keyword evidence="6" id="KW-0418">Kinase</keyword>
<dbReference type="EC" id="2.7.13.3" evidence="2"/>
<dbReference type="Pfam" id="PF02518">
    <property type="entry name" value="HATPase_c"/>
    <property type="match status" value="1"/>
</dbReference>
<evidence type="ECO:0000256" key="7">
    <source>
        <dbReference type="ARBA" id="ARBA00022840"/>
    </source>
</evidence>
<dbReference type="RefSeq" id="WP_166032351.1">
    <property type="nucleotide sequence ID" value="NZ_CP048877.1"/>
</dbReference>
<dbReference type="Gene3D" id="3.30.565.10">
    <property type="entry name" value="Histidine kinase-like ATPase, C-terminal domain"/>
    <property type="match status" value="1"/>
</dbReference>
<gene>
    <name evidence="9" type="ORF">G4V39_07565</name>
</gene>
<dbReference type="Gene3D" id="1.10.287.130">
    <property type="match status" value="1"/>
</dbReference>
<dbReference type="InterPro" id="IPR004358">
    <property type="entry name" value="Sig_transdc_His_kin-like_C"/>
</dbReference>
<keyword evidence="4" id="KW-0808">Transferase</keyword>
<dbReference type="SUPFAM" id="SSF55874">
    <property type="entry name" value="ATPase domain of HSP90 chaperone/DNA topoisomerase II/histidine kinase"/>
    <property type="match status" value="1"/>
</dbReference>
<dbReference type="InterPro" id="IPR003594">
    <property type="entry name" value="HATPase_dom"/>
</dbReference>
<dbReference type="GO" id="GO:0005524">
    <property type="term" value="F:ATP binding"/>
    <property type="evidence" value="ECO:0007669"/>
    <property type="project" value="UniProtKB-KW"/>
</dbReference>
<keyword evidence="7" id="KW-0067">ATP-binding</keyword>
<dbReference type="KEGG" id="tav:G4V39_07565"/>
<evidence type="ECO:0000256" key="1">
    <source>
        <dbReference type="ARBA" id="ARBA00000085"/>
    </source>
</evidence>
<keyword evidence="5" id="KW-0547">Nucleotide-binding</keyword>
<dbReference type="PRINTS" id="PR00344">
    <property type="entry name" value="BCTRLSENSOR"/>
</dbReference>
<dbReference type="InterPro" id="IPR036097">
    <property type="entry name" value="HisK_dim/P_sf"/>
</dbReference>
<evidence type="ECO:0000256" key="5">
    <source>
        <dbReference type="ARBA" id="ARBA00022741"/>
    </source>
</evidence>
<dbReference type="PANTHER" id="PTHR43065">
    <property type="entry name" value="SENSOR HISTIDINE KINASE"/>
    <property type="match status" value="1"/>
</dbReference>
<dbReference type="InterPro" id="IPR005467">
    <property type="entry name" value="His_kinase_dom"/>
</dbReference>
<dbReference type="AlphaFoldDB" id="A0A6G7PXJ9"/>
<dbReference type="Gene3D" id="3.30.450.20">
    <property type="entry name" value="PAS domain"/>
    <property type="match status" value="1"/>
</dbReference>
<name>A0A6G7PXJ9_9BACT</name>
<evidence type="ECO:0000256" key="3">
    <source>
        <dbReference type="ARBA" id="ARBA00022553"/>
    </source>
</evidence>
<dbReference type="InterPro" id="IPR003661">
    <property type="entry name" value="HisK_dim/P_dom"/>
</dbReference>
<organism evidence="9 10">
    <name type="scientific">Thermosulfuriphilus ammonigenes</name>
    <dbReference type="NCBI Taxonomy" id="1936021"/>
    <lineage>
        <taxon>Bacteria</taxon>
        <taxon>Pseudomonadati</taxon>
        <taxon>Thermodesulfobacteriota</taxon>
        <taxon>Thermodesulfobacteria</taxon>
        <taxon>Thermodesulfobacteriales</taxon>
        <taxon>Thermodesulfobacteriaceae</taxon>
        <taxon>Thermosulfuriphilus</taxon>
    </lineage>
</organism>
<dbReference type="CDD" id="cd00130">
    <property type="entry name" value="PAS"/>
    <property type="match status" value="1"/>
</dbReference>
<dbReference type="GO" id="GO:0000155">
    <property type="term" value="F:phosphorelay sensor kinase activity"/>
    <property type="evidence" value="ECO:0007669"/>
    <property type="project" value="InterPro"/>
</dbReference>
<keyword evidence="3" id="KW-0597">Phosphoprotein</keyword>
<evidence type="ECO:0000256" key="6">
    <source>
        <dbReference type="ARBA" id="ARBA00022777"/>
    </source>
</evidence>